<dbReference type="GO" id="GO:0000981">
    <property type="term" value="F:DNA-binding transcription factor activity, RNA polymerase II-specific"/>
    <property type="evidence" value="ECO:0007669"/>
    <property type="project" value="TreeGrafter"/>
</dbReference>
<dbReference type="Proteomes" id="UP000887563">
    <property type="component" value="Unplaced"/>
</dbReference>
<keyword evidence="6" id="KW-0175">Coiled coil</keyword>
<dbReference type="GO" id="GO:0005789">
    <property type="term" value="C:endoplasmic reticulum membrane"/>
    <property type="evidence" value="ECO:0007669"/>
    <property type="project" value="UniProtKB-SubCell"/>
</dbReference>
<comment type="subcellular location">
    <subcellularLocation>
        <location evidence="1">Endoplasmic reticulum membrane</location>
        <topology evidence="1">Single-pass type II membrane protein</topology>
    </subcellularLocation>
</comment>
<dbReference type="InterPro" id="IPR051381">
    <property type="entry name" value="CREB_ATF_subfamily"/>
</dbReference>
<dbReference type="SMART" id="SM00338">
    <property type="entry name" value="BRLZ"/>
    <property type="match status" value="1"/>
</dbReference>
<organism evidence="8 9">
    <name type="scientific">Meloidogyne incognita</name>
    <name type="common">Southern root-knot nematode worm</name>
    <name type="synonym">Oxyuris incognita</name>
    <dbReference type="NCBI Taxonomy" id="6306"/>
    <lineage>
        <taxon>Eukaryota</taxon>
        <taxon>Metazoa</taxon>
        <taxon>Ecdysozoa</taxon>
        <taxon>Nematoda</taxon>
        <taxon>Chromadorea</taxon>
        <taxon>Rhabditida</taxon>
        <taxon>Tylenchina</taxon>
        <taxon>Tylenchomorpha</taxon>
        <taxon>Tylenchoidea</taxon>
        <taxon>Meloidogynidae</taxon>
        <taxon>Meloidogyninae</taxon>
        <taxon>Meloidogyne</taxon>
        <taxon>Meloidogyne incognita group</taxon>
    </lineage>
</organism>
<dbReference type="GO" id="GO:0005634">
    <property type="term" value="C:nucleus"/>
    <property type="evidence" value="ECO:0007669"/>
    <property type="project" value="TreeGrafter"/>
</dbReference>
<dbReference type="Gene3D" id="1.20.5.170">
    <property type="match status" value="1"/>
</dbReference>
<dbReference type="PANTHER" id="PTHR45996:SF3">
    <property type="entry name" value="CREB-H TRANSCRIPTION FACTOR HOMOLOG LET-607"/>
    <property type="match status" value="1"/>
</dbReference>
<dbReference type="InterPro" id="IPR046347">
    <property type="entry name" value="bZIP_sf"/>
</dbReference>
<dbReference type="WBParaSite" id="Minc3s08893g42725">
    <property type="protein sequence ID" value="Minc3s08893g42725"/>
    <property type="gene ID" value="Minc3s08893g42725"/>
</dbReference>
<evidence type="ECO:0000256" key="1">
    <source>
        <dbReference type="ARBA" id="ARBA00004648"/>
    </source>
</evidence>
<dbReference type="AlphaFoldDB" id="A0A914NQ20"/>
<keyword evidence="3" id="KW-0238">DNA-binding</keyword>
<keyword evidence="2" id="KW-0805">Transcription regulation</keyword>
<evidence type="ECO:0000313" key="9">
    <source>
        <dbReference type="WBParaSite" id="Minc3s08893g42725"/>
    </source>
</evidence>
<evidence type="ECO:0000256" key="5">
    <source>
        <dbReference type="ARBA" id="ARBA00023242"/>
    </source>
</evidence>
<feature type="coiled-coil region" evidence="6">
    <location>
        <begin position="89"/>
        <end position="147"/>
    </location>
</feature>
<evidence type="ECO:0000256" key="6">
    <source>
        <dbReference type="SAM" id="Coils"/>
    </source>
</evidence>
<dbReference type="SUPFAM" id="SSF57959">
    <property type="entry name" value="Leucine zipper domain"/>
    <property type="match status" value="1"/>
</dbReference>
<keyword evidence="5" id="KW-0539">Nucleus</keyword>
<sequence>MEYTEYQSETINNLPNNVIESLNQNSKQNKQFNDKRRVEFENEYLDALSEVKPVMSNKRGRHQGLVLTEEERKLCKKEGINLPDVYPLTKAEERELKRIRRKIRNKKSAQTSRRRKQVYIEALEQRIENCTKENGELKRQIEILAGENKHLVTQLRNMQ</sequence>
<evidence type="ECO:0000256" key="2">
    <source>
        <dbReference type="ARBA" id="ARBA00023015"/>
    </source>
</evidence>
<evidence type="ECO:0000256" key="3">
    <source>
        <dbReference type="ARBA" id="ARBA00023125"/>
    </source>
</evidence>
<keyword evidence="8" id="KW-1185">Reference proteome</keyword>
<dbReference type="InterPro" id="IPR004827">
    <property type="entry name" value="bZIP"/>
</dbReference>
<protein>
    <submittedName>
        <fullName evidence="9">BZIP domain-containing protein</fullName>
    </submittedName>
</protein>
<proteinExistence type="predicted"/>
<keyword evidence="4" id="KW-0804">Transcription</keyword>
<dbReference type="PANTHER" id="PTHR45996">
    <property type="entry name" value="AGAP001464-PB"/>
    <property type="match status" value="1"/>
</dbReference>
<name>A0A914NQ20_MELIC</name>
<reference evidence="9" key="1">
    <citation type="submission" date="2022-11" db="UniProtKB">
        <authorList>
            <consortium name="WormBaseParasite"/>
        </authorList>
    </citation>
    <scope>IDENTIFICATION</scope>
</reference>
<dbReference type="PROSITE" id="PS00036">
    <property type="entry name" value="BZIP_BASIC"/>
    <property type="match status" value="1"/>
</dbReference>
<accession>A0A914NQ20</accession>
<evidence type="ECO:0000259" key="7">
    <source>
        <dbReference type="PROSITE" id="PS50217"/>
    </source>
</evidence>
<feature type="domain" description="BZIP" evidence="7">
    <location>
        <begin position="95"/>
        <end position="158"/>
    </location>
</feature>
<dbReference type="PROSITE" id="PS50217">
    <property type="entry name" value="BZIP"/>
    <property type="match status" value="1"/>
</dbReference>
<evidence type="ECO:0000256" key="4">
    <source>
        <dbReference type="ARBA" id="ARBA00023163"/>
    </source>
</evidence>
<dbReference type="GO" id="GO:0000978">
    <property type="term" value="F:RNA polymerase II cis-regulatory region sequence-specific DNA binding"/>
    <property type="evidence" value="ECO:0007669"/>
    <property type="project" value="TreeGrafter"/>
</dbReference>
<dbReference type="Pfam" id="PF00170">
    <property type="entry name" value="bZIP_1"/>
    <property type="match status" value="1"/>
</dbReference>
<evidence type="ECO:0000313" key="8">
    <source>
        <dbReference type="Proteomes" id="UP000887563"/>
    </source>
</evidence>